<name>A0A1M4Y5G4_9BACT</name>
<proteinExistence type="predicted"/>
<dbReference type="EMBL" id="FQUM01000003">
    <property type="protein sequence ID" value="SHF00948.1"/>
    <property type="molecule type" value="Genomic_DNA"/>
</dbReference>
<evidence type="ECO:0000313" key="2">
    <source>
        <dbReference type="Proteomes" id="UP000184164"/>
    </source>
</evidence>
<dbReference type="AlphaFoldDB" id="A0A1M4Y5G4"/>
<reference evidence="1 2" key="1">
    <citation type="submission" date="2016-11" db="EMBL/GenBank/DDBJ databases">
        <authorList>
            <person name="Jaros S."/>
            <person name="Januszkiewicz K."/>
            <person name="Wedrychowicz H."/>
        </authorList>
    </citation>
    <scope>NUCLEOTIDE SEQUENCE [LARGE SCALE GENOMIC DNA]</scope>
    <source>
        <strain evidence="1 2">DSM 26910</strain>
    </source>
</reference>
<evidence type="ECO:0000313" key="1">
    <source>
        <dbReference type="EMBL" id="SHF00948.1"/>
    </source>
</evidence>
<accession>A0A1M4Y5G4</accession>
<organism evidence="1 2">
    <name type="scientific">Mariniphaga anaerophila</name>
    <dbReference type="NCBI Taxonomy" id="1484053"/>
    <lineage>
        <taxon>Bacteria</taxon>
        <taxon>Pseudomonadati</taxon>
        <taxon>Bacteroidota</taxon>
        <taxon>Bacteroidia</taxon>
        <taxon>Marinilabiliales</taxon>
        <taxon>Prolixibacteraceae</taxon>
        <taxon>Mariniphaga</taxon>
    </lineage>
</organism>
<dbReference type="Proteomes" id="UP000184164">
    <property type="component" value="Unassembled WGS sequence"/>
</dbReference>
<sequence length="48" mass="5533">MQYNSAKNKGDGQNDVLLEHAFRQLHSPLFFYALKFVGNDEPLHRTAN</sequence>
<gene>
    <name evidence="1" type="ORF">SAMN05444274_103237</name>
</gene>
<dbReference type="STRING" id="1484053.SAMN05444274_103237"/>
<protein>
    <submittedName>
        <fullName evidence="1">Uncharacterized protein</fullName>
    </submittedName>
</protein>
<keyword evidence="2" id="KW-1185">Reference proteome</keyword>